<dbReference type="Proteomes" id="UP000034661">
    <property type="component" value="Unassembled WGS sequence"/>
</dbReference>
<dbReference type="GO" id="GO:0005829">
    <property type="term" value="C:cytosol"/>
    <property type="evidence" value="ECO:0007669"/>
    <property type="project" value="TreeGrafter"/>
</dbReference>
<gene>
    <name evidence="6" type="ORF">UY27_C0016G0012</name>
</gene>
<comment type="caution">
    <text evidence="6">The sequence shown here is derived from an EMBL/GenBank/DDBJ whole genome shotgun (WGS) entry which is preliminary data.</text>
</comment>
<evidence type="ECO:0000256" key="4">
    <source>
        <dbReference type="ARBA" id="ARBA00023163"/>
    </source>
</evidence>
<proteinExistence type="predicted"/>
<name>A0A0G1UMN8_9BACT</name>
<dbReference type="PANTHER" id="PTHR12532:SF6">
    <property type="entry name" value="TRANSCRIPTIONAL REGULATORY PROTEIN YEBC-RELATED"/>
    <property type="match status" value="1"/>
</dbReference>
<dbReference type="InterPro" id="IPR017856">
    <property type="entry name" value="Integrase-like_N"/>
</dbReference>
<keyword evidence="1" id="KW-0963">Cytoplasm</keyword>
<dbReference type="InterPro" id="IPR049083">
    <property type="entry name" value="TACO1_YebC_N"/>
</dbReference>
<dbReference type="PANTHER" id="PTHR12532">
    <property type="entry name" value="TRANSLATIONAL ACTIVATOR OF CYTOCHROME C OXIDASE 1"/>
    <property type="match status" value="1"/>
</dbReference>
<keyword evidence="2" id="KW-0805">Transcription regulation</keyword>
<accession>A0A0G1UMN8</accession>
<dbReference type="EMBL" id="LCPJ01000016">
    <property type="protein sequence ID" value="KKU95482.1"/>
    <property type="molecule type" value="Genomic_DNA"/>
</dbReference>
<feature type="domain" description="TACO1/YebC-like N-terminal" evidence="5">
    <location>
        <begin position="5"/>
        <end position="78"/>
    </location>
</feature>
<keyword evidence="3" id="KW-0238">DNA-binding</keyword>
<dbReference type="InterPro" id="IPR029072">
    <property type="entry name" value="YebC-like"/>
</dbReference>
<evidence type="ECO:0000313" key="7">
    <source>
        <dbReference type="Proteomes" id="UP000034661"/>
    </source>
</evidence>
<evidence type="ECO:0000259" key="5">
    <source>
        <dbReference type="Pfam" id="PF20772"/>
    </source>
</evidence>
<dbReference type="AlphaFoldDB" id="A0A0G1UMN8"/>
<organism evidence="6 7">
    <name type="scientific">Candidatus Gottesmanbacteria bacterium GW2011_GWA1_48_13</name>
    <dbReference type="NCBI Taxonomy" id="1618439"/>
    <lineage>
        <taxon>Bacteria</taxon>
        <taxon>Candidatus Gottesmaniibacteriota</taxon>
    </lineage>
</organism>
<dbReference type="Gene3D" id="1.10.10.200">
    <property type="match status" value="1"/>
</dbReference>
<evidence type="ECO:0000256" key="3">
    <source>
        <dbReference type="ARBA" id="ARBA00023125"/>
    </source>
</evidence>
<evidence type="ECO:0000313" key="6">
    <source>
        <dbReference type="EMBL" id="KKU95482.1"/>
    </source>
</evidence>
<dbReference type="SUPFAM" id="SSF75625">
    <property type="entry name" value="YebC-like"/>
    <property type="match status" value="1"/>
</dbReference>
<dbReference type="Pfam" id="PF20772">
    <property type="entry name" value="TACO1_YebC_N"/>
    <property type="match status" value="1"/>
</dbReference>
<evidence type="ECO:0000256" key="1">
    <source>
        <dbReference type="ARBA" id="ARBA00022490"/>
    </source>
</evidence>
<sequence length="88" mass="9329">MSGHSKWSKVKHQKATTDVVKGAAFTKASRAITLAVREGGGIPDPEKNFRLRLAIEKARAVNMPKENIARAIDKATGGGAGDIARCLS</sequence>
<dbReference type="FunFam" id="1.10.10.200:FF:000002">
    <property type="entry name" value="Probable transcriptional regulatory protein CLM62_37755"/>
    <property type="match status" value="1"/>
</dbReference>
<dbReference type="GO" id="GO:0003677">
    <property type="term" value="F:DNA binding"/>
    <property type="evidence" value="ECO:0007669"/>
    <property type="project" value="UniProtKB-KW"/>
</dbReference>
<dbReference type="InterPro" id="IPR002876">
    <property type="entry name" value="Transcrip_reg_TACO1-like"/>
</dbReference>
<reference evidence="6 7" key="1">
    <citation type="journal article" date="2015" name="Nature">
        <title>rRNA introns, odd ribosomes, and small enigmatic genomes across a large radiation of phyla.</title>
        <authorList>
            <person name="Brown C.T."/>
            <person name="Hug L.A."/>
            <person name="Thomas B.C."/>
            <person name="Sharon I."/>
            <person name="Castelle C.J."/>
            <person name="Singh A."/>
            <person name="Wilkins M.J."/>
            <person name="Williams K.H."/>
            <person name="Banfield J.F."/>
        </authorList>
    </citation>
    <scope>NUCLEOTIDE SEQUENCE [LARGE SCALE GENOMIC DNA]</scope>
</reference>
<evidence type="ECO:0000256" key="2">
    <source>
        <dbReference type="ARBA" id="ARBA00023015"/>
    </source>
</evidence>
<keyword evidence="4" id="KW-0804">Transcription</keyword>
<protein>
    <submittedName>
        <fullName evidence="6">Transcriptional regulator</fullName>
    </submittedName>
</protein>